<dbReference type="eggNOG" id="COG0596">
    <property type="taxonomic scope" value="Bacteria"/>
</dbReference>
<dbReference type="STRING" id="266265.Bxe_B2156"/>
<dbReference type="InterPro" id="IPR000073">
    <property type="entry name" value="AB_hydrolase_1"/>
</dbReference>
<dbReference type="InterPro" id="IPR029058">
    <property type="entry name" value="AB_hydrolase_fold"/>
</dbReference>
<feature type="domain" description="AB hydrolase-1" evidence="1">
    <location>
        <begin position="77"/>
        <end position="215"/>
    </location>
</feature>
<organism evidence="2 3">
    <name type="scientific">Paraburkholderia xenovorans (strain LB400)</name>
    <dbReference type="NCBI Taxonomy" id="266265"/>
    <lineage>
        <taxon>Bacteria</taxon>
        <taxon>Pseudomonadati</taxon>
        <taxon>Pseudomonadota</taxon>
        <taxon>Betaproteobacteria</taxon>
        <taxon>Burkholderiales</taxon>
        <taxon>Burkholderiaceae</taxon>
        <taxon>Paraburkholderia</taxon>
    </lineage>
</organism>
<dbReference type="SUPFAM" id="SSF53474">
    <property type="entry name" value="alpha/beta-Hydrolases"/>
    <property type="match status" value="1"/>
</dbReference>
<protein>
    <submittedName>
        <fullName evidence="2">Hydrolases or acyltransferases(Alpha/beta hydrolase superfamily)</fullName>
    </submittedName>
</protein>
<dbReference type="EMBL" id="CP000271">
    <property type="protein sequence ID" value="ABE33830.1"/>
    <property type="molecule type" value="Genomic_DNA"/>
</dbReference>
<keyword evidence="3" id="KW-1185">Reference proteome</keyword>
<dbReference type="ESTHER" id="burxl-q13q09">
    <property type="family name" value="6_AlphaBeta_hydrolase"/>
</dbReference>
<dbReference type="Proteomes" id="UP000001817">
    <property type="component" value="Chromosome 2"/>
</dbReference>
<dbReference type="AlphaFoldDB" id="Q13Q09"/>
<proteinExistence type="predicted"/>
<keyword evidence="2" id="KW-0012">Acyltransferase</keyword>
<accession>Q13Q09</accession>
<evidence type="ECO:0000313" key="3">
    <source>
        <dbReference type="Proteomes" id="UP000001817"/>
    </source>
</evidence>
<reference evidence="2 3" key="1">
    <citation type="journal article" date="2006" name="Proc. Natl. Acad. Sci. U.S.A.">
        <title>Burkholderia xenovorans LB400 harbors a multi-replicon, 9.73-Mbp genome shaped for versatility.</title>
        <authorList>
            <person name="Chain P.S."/>
            <person name="Denef V.J."/>
            <person name="Konstantinidis K.T."/>
            <person name="Vergez L.M."/>
            <person name="Agullo L."/>
            <person name="Reyes V.L."/>
            <person name="Hauser L."/>
            <person name="Cordova M."/>
            <person name="Gomez L."/>
            <person name="Gonzalez M."/>
            <person name="Land M."/>
            <person name="Lao V."/>
            <person name="Larimer F."/>
            <person name="LiPuma J.J."/>
            <person name="Mahenthiralingam E."/>
            <person name="Malfatti S.A."/>
            <person name="Marx C.J."/>
            <person name="Parnell J.J."/>
            <person name="Ramette A."/>
            <person name="Richardson P."/>
            <person name="Seeger M."/>
            <person name="Smith D."/>
            <person name="Spilker T."/>
            <person name="Sul W.J."/>
            <person name="Tsoi T.V."/>
            <person name="Ulrich L.E."/>
            <person name="Zhulin I.B."/>
            <person name="Tiedje J.M."/>
        </authorList>
    </citation>
    <scope>NUCLEOTIDE SEQUENCE [LARGE SCALE GENOMIC DNA]</scope>
    <source>
        <strain evidence="2 3">LB400</strain>
    </source>
</reference>
<evidence type="ECO:0000313" key="2">
    <source>
        <dbReference type="EMBL" id="ABE33830.1"/>
    </source>
</evidence>
<keyword evidence="2" id="KW-0808">Transferase</keyword>
<dbReference type="Gene3D" id="3.40.50.1820">
    <property type="entry name" value="alpha/beta hydrolase"/>
    <property type="match status" value="1"/>
</dbReference>
<dbReference type="KEGG" id="bxe:Bxe_B2156"/>
<dbReference type="GO" id="GO:0016787">
    <property type="term" value="F:hydrolase activity"/>
    <property type="evidence" value="ECO:0007669"/>
    <property type="project" value="UniProtKB-KW"/>
</dbReference>
<name>Q13Q09_PARXL</name>
<dbReference type="PANTHER" id="PTHR43433">
    <property type="entry name" value="HYDROLASE, ALPHA/BETA FOLD FAMILY PROTEIN"/>
    <property type="match status" value="1"/>
</dbReference>
<dbReference type="InterPro" id="IPR050471">
    <property type="entry name" value="AB_hydrolase"/>
</dbReference>
<dbReference type="PANTHER" id="PTHR43433:SF10">
    <property type="entry name" value="AB HYDROLASE-1 DOMAIN-CONTAINING PROTEIN"/>
    <property type="match status" value="1"/>
</dbReference>
<sequence>MRASAPDRAADSSQRLQKSDRVCKKRACGNRCRCGIVKRSGAIGHDRARQLSIEDEMTFFRKGDVSIRYEQYGGGFPLLLLPPGGMRATIDDWQRMAFNPVEIFRHDFRVIALDQRNAGQSTGPLADGNPWDQYAADHLGLLDHLGIERCHVMGCCIGASYALNLARLAPSRVASLVLQQPIGIDEANRQVMPNSWRKWADELTANRQDLSRTALEEFGRRMWAGDFVLSVSREFVAACQTPMLILPGADLEHPAVIAEELARLAPNVRTLQPWKEPTGCIPSAVAVVRDFLARNSH</sequence>
<evidence type="ECO:0000259" key="1">
    <source>
        <dbReference type="Pfam" id="PF00561"/>
    </source>
</evidence>
<dbReference type="GO" id="GO:0016746">
    <property type="term" value="F:acyltransferase activity"/>
    <property type="evidence" value="ECO:0007669"/>
    <property type="project" value="UniProtKB-KW"/>
</dbReference>
<keyword evidence="2" id="KW-0378">Hydrolase</keyword>
<gene>
    <name evidence="2" type="ORF">Bxe_B2156</name>
</gene>
<dbReference type="Pfam" id="PF00561">
    <property type="entry name" value="Abhydrolase_1"/>
    <property type="match status" value="1"/>
</dbReference>